<keyword evidence="3" id="KW-1185">Reference proteome</keyword>
<keyword evidence="1" id="KW-0472">Membrane</keyword>
<keyword evidence="1" id="KW-0812">Transmembrane</keyword>
<dbReference type="RefSeq" id="WP_157363168.1">
    <property type="nucleotide sequence ID" value="NZ_WOWS01000002.1"/>
</dbReference>
<accession>A0A6L6U7I5</accession>
<sequence length="149" mass="17028">MNTEKLINCERKNFQKLIKFRLPHGFMTVGIAIVVLSIIGMCVRAFALEGDLLWLKQLLQKTLLVGMLVMSMSKDKVEDEMTITLRAQSYAIAFVVGVIYALVMPYVEYGVSNVVHSGGEAFKDLGDFQVLLFMLMIQLLFYHNLKRFR</sequence>
<protein>
    <submittedName>
        <fullName evidence="2">Uncharacterized protein</fullName>
    </submittedName>
</protein>
<organism evidence="2 3">
    <name type="scientific">Winogradskyella endarachnes</name>
    <dbReference type="NCBI Taxonomy" id="2681965"/>
    <lineage>
        <taxon>Bacteria</taxon>
        <taxon>Pseudomonadati</taxon>
        <taxon>Bacteroidota</taxon>
        <taxon>Flavobacteriia</taxon>
        <taxon>Flavobacteriales</taxon>
        <taxon>Flavobacteriaceae</taxon>
        <taxon>Winogradskyella</taxon>
    </lineage>
</organism>
<evidence type="ECO:0000256" key="1">
    <source>
        <dbReference type="SAM" id="Phobius"/>
    </source>
</evidence>
<gene>
    <name evidence="2" type="ORF">GN138_07475</name>
</gene>
<proteinExistence type="predicted"/>
<feature type="transmembrane region" description="Helical" evidence="1">
    <location>
        <begin position="128"/>
        <end position="145"/>
    </location>
</feature>
<name>A0A6L6U7I5_9FLAO</name>
<dbReference type="AlphaFoldDB" id="A0A6L6U7I5"/>
<keyword evidence="1" id="KW-1133">Transmembrane helix</keyword>
<comment type="caution">
    <text evidence="2">The sequence shown here is derived from an EMBL/GenBank/DDBJ whole genome shotgun (WGS) entry which is preliminary data.</text>
</comment>
<evidence type="ECO:0000313" key="2">
    <source>
        <dbReference type="EMBL" id="MUU78280.1"/>
    </source>
</evidence>
<feature type="transmembrane region" description="Helical" evidence="1">
    <location>
        <begin position="21"/>
        <end position="47"/>
    </location>
</feature>
<evidence type="ECO:0000313" key="3">
    <source>
        <dbReference type="Proteomes" id="UP000478208"/>
    </source>
</evidence>
<dbReference type="EMBL" id="WOWS01000002">
    <property type="protein sequence ID" value="MUU78280.1"/>
    <property type="molecule type" value="Genomic_DNA"/>
</dbReference>
<dbReference type="Proteomes" id="UP000478208">
    <property type="component" value="Unassembled WGS sequence"/>
</dbReference>
<feature type="transmembrane region" description="Helical" evidence="1">
    <location>
        <begin position="90"/>
        <end position="108"/>
    </location>
</feature>
<reference evidence="2 3" key="1">
    <citation type="submission" date="2019-12" db="EMBL/GenBank/DDBJ databases">
        <authorList>
            <person name="Li J."/>
        </authorList>
    </citation>
    <scope>NUCLEOTIDE SEQUENCE [LARGE SCALE GENOMIC DNA]</scope>
    <source>
        <strain evidence="2 3">HL2-2</strain>
    </source>
</reference>